<reference evidence="2" key="2">
    <citation type="submission" date="2022-06" db="UniProtKB">
        <authorList>
            <consortium name="EnsemblMetazoa"/>
        </authorList>
    </citation>
    <scope>IDENTIFICATION</scope>
    <source>
        <strain evidence="2">DF5081</strain>
    </source>
</reference>
<feature type="region of interest" description="Disordered" evidence="1">
    <location>
        <begin position="87"/>
        <end position="127"/>
    </location>
</feature>
<proteinExistence type="predicted"/>
<name>A0A8R1E6K8_CAEJA</name>
<dbReference type="AlphaFoldDB" id="A0A8R1E6K8"/>
<reference evidence="3" key="1">
    <citation type="submission" date="2010-08" db="EMBL/GenBank/DDBJ databases">
        <authorList>
            <consortium name="Caenorhabditis japonica Sequencing Consortium"/>
            <person name="Wilson R.K."/>
        </authorList>
    </citation>
    <scope>NUCLEOTIDE SEQUENCE [LARGE SCALE GENOMIC DNA]</scope>
    <source>
        <strain evidence="3">DF5081</strain>
    </source>
</reference>
<dbReference type="Proteomes" id="UP000005237">
    <property type="component" value="Unassembled WGS sequence"/>
</dbReference>
<evidence type="ECO:0000313" key="2">
    <source>
        <dbReference type="EnsemblMetazoa" id="CJA27597.1"/>
    </source>
</evidence>
<dbReference type="EnsemblMetazoa" id="CJA27597.1">
    <property type="protein sequence ID" value="CJA27597.1"/>
    <property type="gene ID" value="WBGene00183170"/>
</dbReference>
<protein>
    <submittedName>
        <fullName evidence="2">Uncharacterized protein</fullName>
    </submittedName>
</protein>
<feature type="region of interest" description="Disordered" evidence="1">
    <location>
        <begin position="168"/>
        <end position="190"/>
    </location>
</feature>
<feature type="region of interest" description="Disordered" evidence="1">
    <location>
        <begin position="250"/>
        <end position="271"/>
    </location>
</feature>
<feature type="compositionally biased region" description="Low complexity" evidence="1">
    <location>
        <begin position="101"/>
        <end position="127"/>
    </location>
</feature>
<evidence type="ECO:0000313" key="3">
    <source>
        <dbReference type="Proteomes" id="UP000005237"/>
    </source>
</evidence>
<organism evidence="2 3">
    <name type="scientific">Caenorhabditis japonica</name>
    <dbReference type="NCBI Taxonomy" id="281687"/>
    <lineage>
        <taxon>Eukaryota</taxon>
        <taxon>Metazoa</taxon>
        <taxon>Ecdysozoa</taxon>
        <taxon>Nematoda</taxon>
        <taxon>Chromadorea</taxon>
        <taxon>Rhabditida</taxon>
        <taxon>Rhabditina</taxon>
        <taxon>Rhabditomorpha</taxon>
        <taxon>Rhabditoidea</taxon>
        <taxon>Rhabditidae</taxon>
        <taxon>Peloderinae</taxon>
        <taxon>Caenorhabditis</taxon>
    </lineage>
</organism>
<accession>A0A8R1E6K8</accession>
<evidence type="ECO:0000256" key="1">
    <source>
        <dbReference type="SAM" id="MobiDB-lite"/>
    </source>
</evidence>
<feature type="compositionally biased region" description="Low complexity" evidence="1">
    <location>
        <begin position="168"/>
        <end position="189"/>
    </location>
</feature>
<keyword evidence="3" id="KW-1185">Reference proteome</keyword>
<sequence length="345" mass="37733">MVYMDQKPRGTAGTTVPPILCLMNWNDPACRQFKHYIPKFASNYDAPRHRGAAPAAPASYDYEEHEIADRSMNDDGVAEEQSGFFSPVFPAVTNAPPPNSRPSEPKTSTSSPSPTTTTTNKKMPSTTTLPVFFLTQISDGDVTDEEFDGSGDDLIGAGITAATQPSVTKSTTVLTPTPTTSAPASHSTVLPRPYASVKEAAEQNPDYLGSSIWNQVETLPEPMVTGPAWRTNKSIITTTTTTIKATTTTKKASTTTTARTTTSASRRAKTTTTPTIRYQPVNEFIRIPHYASATHKHMYAYIYLGRTPFCLSFIRFFLVTFVTSLSIRLLKKDGDGDQVMREPFH</sequence>